<accession>E8MAG9</accession>
<comment type="caution">
    <text evidence="1">The sequence shown here is derived from an EMBL/GenBank/DDBJ whole genome shotgun (WGS) entry which is preliminary data.</text>
</comment>
<proteinExistence type="predicted"/>
<gene>
    <name evidence="1" type="ORF">VISI1226_07423</name>
</gene>
<dbReference type="EMBL" id="AEVT01000093">
    <property type="protein sequence ID" value="EGA69118.1"/>
    <property type="molecule type" value="Genomic_DNA"/>
</dbReference>
<dbReference type="Proteomes" id="UP000006228">
    <property type="component" value="Unassembled WGS sequence"/>
</dbReference>
<protein>
    <submittedName>
        <fullName evidence="1">Uncharacterized protein</fullName>
    </submittedName>
</protein>
<reference evidence="1 2" key="1">
    <citation type="journal article" date="2012" name="Int. J. Syst. Evol. Microbiol.">
        <title>Vibrio caribbeanicus sp. nov., isolated from the marine sponge Scleritoderma cyanea.</title>
        <authorList>
            <person name="Hoffmann M."/>
            <person name="Monday S.R."/>
            <person name="Allard M.W."/>
            <person name="Strain E.A."/>
            <person name="Whittaker P."/>
            <person name="Naum M."/>
            <person name="McCarthy P.J."/>
            <person name="Lopez J.V."/>
            <person name="Fischer M."/>
            <person name="Brown E.W."/>
        </authorList>
    </citation>
    <scope>NUCLEOTIDE SEQUENCE [LARGE SCALE GENOMIC DNA]</scope>
    <source>
        <strain evidence="2">DSMZ 21326</strain>
    </source>
</reference>
<organism evidence="1 2">
    <name type="scientific">Vibrio sinaloensis DSM 21326</name>
    <dbReference type="NCBI Taxonomy" id="945550"/>
    <lineage>
        <taxon>Bacteria</taxon>
        <taxon>Pseudomonadati</taxon>
        <taxon>Pseudomonadota</taxon>
        <taxon>Gammaproteobacteria</taxon>
        <taxon>Vibrionales</taxon>
        <taxon>Vibrionaceae</taxon>
        <taxon>Vibrio</taxon>
        <taxon>Vibrio oreintalis group</taxon>
    </lineage>
</organism>
<dbReference type="AlphaFoldDB" id="E8MAG9"/>
<evidence type="ECO:0000313" key="2">
    <source>
        <dbReference type="Proteomes" id="UP000006228"/>
    </source>
</evidence>
<sequence length="33" mass="3914">MAIQQCARAAIKWHYGRDLNHNMAYARIEPWAQ</sequence>
<evidence type="ECO:0000313" key="1">
    <source>
        <dbReference type="EMBL" id="EGA69118.1"/>
    </source>
</evidence>
<name>E8MAG9_PHOS4</name>